<comment type="similarity">
    <text evidence="1">Belongs to the N-acylglucosamine 2-epimerase family.</text>
</comment>
<evidence type="ECO:0000256" key="2">
    <source>
        <dbReference type="ARBA" id="ARBA00023235"/>
    </source>
</evidence>
<dbReference type="GO" id="GO:0016853">
    <property type="term" value="F:isomerase activity"/>
    <property type="evidence" value="ECO:0007669"/>
    <property type="project" value="UniProtKB-KW"/>
</dbReference>
<dbReference type="PANTHER" id="PTHR15108">
    <property type="entry name" value="N-ACYLGLUCOSAMINE-2-EPIMERASE"/>
    <property type="match status" value="1"/>
</dbReference>
<keyword evidence="2" id="KW-0413">Isomerase</keyword>
<proteinExistence type="inferred from homology"/>
<reference evidence="3" key="1">
    <citation type="submission" date="2022-05" db="EMBL/GenBank/DDBJ databases">
        <title>Using nanopore sequencing to obtain complete genomes from saliva samples.</title>
        <authorList>
            <person name="Baker J.L."/>
        </authorList>
    </citation>
    <scope>NUCLEOTIDE SEQUENCE</scope>
    <source>
        <strain evidence="3">JCVI-JB-Ag32</strain>
    </source>
</reference>
<dbReference type="Proteomes" id="UP000830236">
    <property type="component" value="Chromosome"/>
</dbReference>
<sequence length="450" mass="49881">MALQWIGSPEHTRWLGQHTQALLDFARRSWVSGGFGWIGPDGVVDSSRPVELWITGRMTYVFSVGVLLGVPGCRRYADHGVQALTNAFWDETNGGWFSAIEGELDEDGHGRVAPGFTRKECYQHAFVLLGAATALAAGRPGATALLKRALEVHERYFFDHSQSMPTESYALDFTDPEDYRGINAAMHTVEAYLAIADATGDDRWLERALGIVDFAINQQARAHGWRIPEHYSTTWVPDPDYNIDEVAHPFRPFGITPGHGLEWARLTVQLRAALLEVGLEAPDWMLPAALELFTRSRADGWNRDGAPGFVYTVDFVGTPVVHERMHWVTCEAISAAAALHCALVNEPVPLAAKATSMAYLEHAYRSAWDYCEQYIIGGGDPFTRAEIDPQNAPLDQAGAWVHELDQANQPSTRTWAGYPDIYHALQATLIPRVPVWPVLPGALRDGLLDR</sequence>
<dbReference type="AlphaFoldDB" id="A0A9E7DCF6"/>
<dbReference type="EMBL" id="CP097095">
    <property type="protein sequence ID" value="UQF79769.1"/>
    <property type="molecule type" value="Genomic_DNA"/>
</dbReference>
<dbReference type="InterPro" id="IPR010819">
    <property type="entry name" value="AGE/CE"/>
</dbReference>
<dbReference type="SUPFAM" id="SSF48208">
    <property type="entry name" value="Six-hairpin glycosidases"/>
    <property type="match status" value="1"/>
</dbReference>
<evidence type="ECO:0000256" key="1">
    <source>
        <dbReference type="ARBA" id="ARBA00008558"/>
    </source>
</evidence>
<gene>
    <name evidence="3" type="ORF">M3I41_00365</name>
</gene>
<dbReference type="Pfam" id="PF07221">
    <property type="entry name" value="GlcNAc_2-epim"/>
    <property type="match status" value="1"/>
</dbReference>
<dbReference type="GO" id="GO:0005975">
    <property type="term" value="P:carbohydrate metabolic process"/>
    <property type="evidence" value="ECO:0007669"/>
    <property type="project" value="InterPro"/>
</dbReference>
<dbReference type="Gene3D" id="1.50.10.10">
    <property type="match status" value="1"/>
</dbReference>
<dbReference type="KEGG" id="agh:M3I41_00365"/>
<dbReference type="InterPro" id="IPR012341">
    <property type="entry name" value="6hp_glycosidase-like_sf"/>
</dbReference>
<name>A0A9E7DCF6_9ACTO</name>
<evidence type="ECO:0000313" key="3">
    <source>
        <dbReference type="EMBL" id="UQF79769.1"/>
    </source>
</evidence>
<organism evidence="3 4">
    <name type="scientific">Actinomyces graevenitzii</name>
    <dbReference type="NCBI Taxonomy" id="55565"/>
    <lineage>
        <taxon>Bacteria</taxon>
        <taxon>Bacillati</taxon>
        <taxon>Actinomycetota</taxon>
        <taxon>Actinomycetes</taxon>
        <taxon>Actinomycetales</taxon>
        <taxon>Actinomycetaceae</taxon>
        <taxon>Actinomyces</taxon>
    </lineage>
</organism>
<accession>A0A9E7DCF6</accession>
<evidence type="ECO:0000313" key="4">
    <source>
        <dbReference type="Proteomes" id="UP000830236"/>
    </source>
</evidence>
<dbReference type="InterPro" id="IPR008928">
    <property type="entry name" value="6-hairpin_glycosidase_sf"/>
</dbReference>
<protein>
    <submittedName>
        <fullName evidence="3">AGE family epimerase/isomerase</fullName>
    </submittedName>
</protein>